<feature type="transmembrane region" description="Helical" evidence="1">
    <location>
        <begin position="12"/>
        <end position="36"/>
    </location>
</feature>
<keyword evidence="1" id="KW-0812">Transmembrane</keyword>
<dbReference type="AlphaFoldDB" id="A0A382BFR5"/>
<name>A0A382BFR5_9ZZZZ</name>
<evidence type="ECO:0000256" key="1">
    <source>
        <dbReference type="SAM" id="Phobius"/>
    </source>
</evidence>
<dbReference type="SUPFAM" id="SSF54523">
    <property type="entry name" value="Pili subunits"/>
    <property type="match status" value="1"/>
</dbReference>
<accession>A0A382BFR5</accession>
<organism evidence="2">
    <name type="scientific">marine metagenome</name>
    <dbReference type="NCBI Taxonomy" id="408172"/>
    <lineage>
        <taxon>unclassified sequences</taxon>
        <taxon>metagenomes</taxon>
        <taxon>ecological metagenomes</taxon>
    </lineage>
</organism>
<keyword evidence="1" id="KW-0472">Membrane</keyword>
<dbReference type="Gene3D" id="3.30.700.10">
    <property type="entry name" value="Glycoprotein, Type 4 Pilin"/>
    <property type="match status" value="1"/>
</dbReference>
<evidence type="ECO:0008006" key="3">
    <source>
        <dbReference type="Google" id="ProtNLM"/>
    </source>
</evidence>
<dbReference type="EMBL" id="UINC01029565">
    <property type="protein sequence ID" value="SVB12494.1"/>
    <property type="molecule type" value="Genomic_DNA"/>
</dbReference>
<keyword evidence="1" id="KW-1133">Transmembrane helix</keyword>
<protein>
    <recommendedName>
        <fullName evidence="3">Type II secretion system protein GspG C-terminal domain-containing protein</fullName>
    </recommendedName>
</protein>
<proteinExistence type="predicted"/>
<sequence>MKWCKKIRSKLGITMAELVIVLAIMGILAVTVIPMYHKLQMRTQENRNKANMQVIQEAFVNYYYYTYAIGTPHYPPPPDSLMDDNWANTPMDSTLSLQTPNELFGTGSVPKNSNEIPFHYNNWLEITPDGRQQRKIIIKDVDEDSPSYEEFLMFTI</sequence>
<gene>
    <name evidence="2" type="ORF">METZ01_LOCUS165348</name>
</gene>
<reference evidence="2" key="1">
    <citation type="submission" date="2018-05" db="EMBL/GenBank/DDBJ databases">
        <authorList>
            <person name="Lanie J.A."/>
            <person name="Ng W.-L."/>
            <person name="Kazmierczak K.M."/>
            <person name="Andrzejewski T.M."/>
            <person name="Davidsen T.M."/>
            <person name="Wayne K.J."/>
            <person name="Tettelin H."/>
            <person name="Glass J.I."/>
            <person name="Rusch D."/>
            <person name="Podicherti R."/>
            <person name="Tsui H.-C.T."/>
            <person name="Winkler M.E."/>
        </authorList>
    </citation>
    <scope>NUCLEOTIDE SEQUENCE</scope>
</reference>
<dbReference type="InterPro" id="IPR045584">
    <property type="entry name" value="Pilin-like"/>
</dbReference>
<evidence type="ECO:0000313" key="2">
    <source>
        <dbReference type="EMBL" id="SVB12494.1"/>
    </source>
</evidence>